<protein>
    <submittedName>
        <fullName evidence="6">OLC1v1020725C6</fullName>
    </submittedName>
</protein>
<evidence type="ECO:0000256" key="3">
    <source>
        <dbReference type="ARBA" id="ARBA00022603"/>
    </source>
</evidence>
<gene>
    <name evidence="6" type="ORF">OLC1_LOCUS24800</name>
</gene>
<dbReference type="GO" id="GO:0032259">
    <property type="term" value="P:methylation"/>
    <property type="evidence" value="ECO:0007669"/>
    <property type="project" value="UniProtKB-KW"/>
</dbReference>
<dbReference type="GO" id="GO:0009820">
    <property type="term" value="P:alkaloid metabolic process"/>
    <property type="evidence" value="ECO:0007669"/>
    <property type="project" value="UniProtKB-KW"/>
</dbReference>
<dbReference type="EMBL" id="OX459126">
    <property type="protein sequence ID" value="CAI9119060.1"/>
    <property type="molecule type" value="Genomic_DNA"/>
</dbReference>
<dbReference type="Proteomes" id="UP001161247">
    <property type="component" value="Chromosome 9"/>
</dbReference>
<dbReference type="FunFam" id="3.40.50.150:FF:000224">
    <property type="entry name" value="S-adenosyl-L-methionine-dependent methyltransferases superfamily protein"/>
    <property type="match status" value="1"/>
</dbReference>
<dbReference type="GO" id="GO:0005737">
    <property type="term" value="C:cytoplasm"/>
    <property type="evidence" value="ECO:0007669"/>
    <property type="project" value="UniProtKB-ARBA"/>
</dbReference>
<dbReference type="InterPro" id="IPR029063">
    <property type="entry name" value="SAM-dependent_MTases_sf"/>
</dbReference>
<accession>A0AAV1EH27</accession>
<dbReference type="PANTHER" id="PTHR12176:SF79">
    <property type="entry name" value="METHYLTRANSFERASE TYPE 11 DOMAIN-CONTAINING PROTEIN"/>
    <property type="match status" value="1"/>
</dbReference>
<dbReference type="InterPro" id="IPR013216">
    <property type="entry name" value="Methyltransf_11"/>
</dbReference>
<comment type="subunit">
    <text evidence="2">Homodimer.</text>
</comment>
<evidence type="ECO:0000313" key="6">
    <source>
        <dbReference type="EMBL" id="CAI9119060.1"/>
    </source>
</evidence>
<evidence type="ECO:0000259" key="5">
    <source>
        <dbReference type="Pfam" id="PF08241"/>
    </source>
</evidence>
<name>A0AAV1EH27_OLDCO</name>
<comment type="similarity">
    <text evidence="1">Belongs to the methyltransferase superfamily.</text>
</comment>
<dbReference type="CDD" id="cd02440">
    <property type="entry name" value="AdoMet_MTases"/>
    <property type="match status" value="1"/>
</dbReference>
<reference evidence="6" key="1">
    <citation type="submission" date="2023-03" db="EMBL/GenBank/DDBJ databases">
        <authorList>
            <person name="Julca I."/>
        </authorList>
    </citation>
    <scope>NUCLEOTIDE SEQUENCE</scope>
</reference>
<proteinExistence type="inferred from homology"/>
<evidence type="ECO:0000256" key="2">
    <source>
        <dbReference type="ARBA" id="ARBA00011738"/>
    </source>
</evidence>
<organism evidence="6 7">
    <name type="scientific">Oldenlandia corymbosa var. corymbosa</name>
    <dbReference type="NCBI Taxonomy" id="529605"/>
    <lineage>
        <taxon>Eukaryota</taxon>
        <taxon>Viridiplantae</taxon>
        <taxon>Streptophyta</taxon>
        <taxon>Embryophyta</taxon>
        <taxon>Tracheophyta</taxon>
        <taxon>Spermatophyta</taxon>
        <taxon>Magnoliopsida</taxon>
        <taxon>eudicotyledons</taxon>
        <taxon>Gunneridae</taxon>
        <taxon>Pentapetalae</taxon>
        <taxon>asterids</taxon>
        <taxon>lamiids</taxon>
        <taxon>Gentianales</taxon>
        <taxon>Rubiaceae</taxon>
        <taxon>Rubioideae</taxon>
        <taxon>Spermacoceae</taxon>
        <taxon>Hedyotis-Oldenlandia complex</taxon>
        <taxon>Oldenlandia</taxon>
    </lineage>
</organism>
<dbReference type="Pfam" id="PF08241">
    <property type="entry name" value="Methyltransf_11"/>
    <property type="match status" value="1"/>
</dbReference>
<evidence type="ECO:0000256" key="1">
    <source>
        <dbReference type="ARBA" id="ARBA00008361"/>
    </source>
</evidence>
<evidence type="ECO:0000256" key="4">
    <source>
        <dbReference type="ARBA" id="ARBA00022679"/>
    </source>
</evidence>
<keyword evidence="4" id="KW-0808">Transferase</keyword>
<dbReference type="GO" id="GO:0008757">
    <property type="term" value="F:S-adenosylmethionine-dependent methyltransferase activity"/>
    <property type="evidence" value="ECO:0007669"/>
    <property type="project" value="InterPro"/>
</dbReference>
<dbReference type="AlphaFoldDB" id="A0AAV1EH27"/>
<sequence>MKRSTGNGSNSGLGTQAYGEAWYWDKRYSQHHDDDDDDDTVAFDWYQKYPSLAPLFHLYIPPLDGQLHLLVVGCGDSALSEDMVNDGYCNIFNVDISAVVIQAMQKKYSSWPQLKFMQMDVRDMSAFEAGSFDALIDKGTLDSILCGGDSQENAGKMLKEVERVLKDGGIYFLITYGAPKYRLNLLRNSYPWTIKLHVIDKFSSSESSKHKASDLTSPVLLDDNSSSLDSVLGKNREVHYIYVCMKVGTRYQILS</sequence>
<evidence type="ECO:0000313" key="7">
    <source>
        <dbReference type="Proteomes" id="UP001161247"/>
    </source>
</evidence>
<dbReference type="Gene3D" id="3.40.50.150">
    <property type="entry name" value="Vaccinia Virus protein VP39"/>
    <property type="match status" value="1"/>
</dbReference>
<feature type="domain" description="Methyltransferase type 11" evidence="5">
    <location>
        <begin position="70"/>
        <end position="172"/>
    </location>
</feature>
<dbReference type="PANTHER" id="PTHR12176">
    <property type="entry name" value="SAM-DEPENDENT METHYLTRANSFERASE SUPERFAMILY PROTEIN"/>
    <property type="match status" value="1"/>
</dbReference>
<keyword evidence="7" id="KW-1185">Reference proteome</keyword>
<dbReference type="SUPFAM" id="SSF53335">
    <property type="entry name" value="S-adenosyl-L-methionine-dependent methyltransferases"/>
    <property type="match status" value="1"/>
</dbReference>
<dbReference type="InterPro" id="IPR051419">
    <property type="entry name" value="Lys/N-term_MeTrsfase_sf"/>
</dbReference>
<keyword evidence="3" id="KW-0489">Methyltransferase</keyword>